<evidence type="ECO:0000256" key="1">
    <source>
        <dbReference type="SAM" id="Phobius"/>
    </source>
</evidence>
<evidence type="ECO:0000313" key="3">
    <source>
        <dbReference type="Proteomes" id="UP000009376"/>
    </source>
</evidence>
<evidence type="ECO:0000313" key="2">
    <source>
        <dbReference type="EMBL" id="EFD92657.1"/>
    </source>
</evidence>
<keyword evidence="1" id="KW-1133">Transmembrane helix</keyword>
<dbReference type="Proteomes" id="UP000009376">
    <property type="component" value="Unassembled WGS sequence"/>
</dbReference>
<proteinExistence type="predicted"/>
<sequence length="104" mass="11687">MSSGFYEAIAIGVVGIIILISMIRFVRSFYVNPQKAMQLIRLSRKAYLIFTLFLSMNFVFAVGYILQILSEANNYDLVAILIYALGTAIFFTALSSVISKKYLP</sequence>
<keyword evidence="1" id="KW-0812">Transmembrane</keyword>
<gene>
    <name evidence="2" type="ORF">BJBARM5_0615</name>
</gene>
<feature type="transmembrane region" description="Helical" evidence="1">
    <location>
        <begin position="47"/>
        <end position="66"/>
    </location>
</feature>
<feature type="transmembrane region" description="Helical" evidence="1">
    <location>
        <begin position="78"/>
        <end position="98"/>
    </location>
</feature>
<name>D6GVU6_PARA5</name>
<accession>D6GVU6</accession>
<keyword evidence="1" id="KW-0472">Membrane</keyword>
<feature type="transmembrane region" description="Helical" evidence="1">
    <location>
        <begin position="6"/>
        <end position="26"/>
    </location>
</feature>
<reference evidence="2 3" key="1">
    <citation type="journal article" date="2010" name="Proc. Natl. Acad. Sci. U.S.A.">
        <title>Enigmatic, ultrasmall, uncultivated Archaea.</title>
        <authorList>
            <person name="Baker B.J."/>
            <person name="Comolli L.R."/>
            <person name="Dick G.J."/>
            <person name="Hauser L.J."/>
            <person name="Hyatt D."/>
            <person name="Dill B.D."/>
            <person name="Land M.L."/>
            <person name="Verberkmoes N.C."/>
            <person name="Hettich R.L."/>
            <person name="Banfield J.F."/>
        </authorList>
    </citation>
    <scope>NUCLEOTIDE SEQUENCE [LARGE SCALE GENOMIC DNA]</scope>
</reference>
<organism evidence="2 3">
    <name type="scientific">Candidatus Parvarchaeum acidophilus ARMAN-5</name>
    <dbReference type="NCBI Taxonomy" id="662762"/>
    <lineage>
        <taxon>Archaea</taxon>
        <taxon>Candidatus Parvarchaeota</taxon>
        <taxon>Candidatus Parvarchaeum</taxon>
    </lineage>
</organism>
<protein>
    <submittedName>
        <fullName evidence="2">Uncharacterized protein</fullName>
    </submittedName>
</protein>
<dbReference type="EMBL" id="GG745557">
    <property type="protein sequence ID" value="EFD92657.1"/>
    <property type="molecule type" value="Genomic_DNA"/>
</dbReference>
<dbReference type="AlphaFoldDB" id="D6GVU6"/>